<sequence length="225" mass="24596">MALRSCANCGDRSALALRVLVTVDVVAFVLLVAFGATVEKPINSAPAVCMILLGVANCLTALSGFFASSRFSCCLDVFLVVNSVNVLLTAVLVGELFMNFDGLTAAIDPQHTGKFDTSHVRQILRAAQWLMLIILIAQVAAVVVALLMRFFISPDRGEATTNFDDAELAERAMTMRSLRTDVETAGERGSSTRNPRYKKVMARMQKYNAAARIAGVQFKKSWWPW</sequence>
<feature type="transmembrane region" description="Helical" evidence="1">
    <location>
        <begin position="44"/>
        <end position="66"/>
    </location>
</feature>
<organism evidence="2 3">
    <name type="scientific">Raphidocelis subcapitata</name>
    <dbReference type="NCBI Taxonomy" id="307507"/>
    <lineage>
        <taxon>Eukaryota</taxon>
        <taxon>Viridiplantae</taxon>
        <taxon>Chlorophyta</taxon>
        <taxon>core chlorophytes</taxon>
        <taxon>Chlorophyceae</taxon>
        <taxon>CS clade</taxon>
        <taxon>Sphaeropleales</taxon>
        <taxon>Selenastraceae</taxon>
        <taxon>Raphidocelis</taxon>
    </lineage>
</organism>
<protein>
    <submittedName>
        <fullName evidence="2">Uncharacterized protein</fullName>
    </submittedName>
</protein>
<feature type="transmembrane region" description="Helical" evidence="1">
    <location>
        <begin position="73"/>
        <end position="93"/>
    </location>
</feature>
<keyword evidence="3" id="KW-1185">Reference proteome</keyword>
<dbReference type="InParanoid" id="A0A2V0P804"/>
<keyword evidence="1" id="KW-0812">Transmembrane</keyword>
<feature type="transmembrane region" description="Helical" evidence="1">
    <location>
        <begin position="129"/>
        <end position="152"/>
    </location>
</feature>
<feature type="transmembrane region" description="Helical" evidence="1">
    <location>
        <begin position="15"/>
        <end position="38"/>
    </location>
</feature>
<keyword evidence="1" id="KW-1133">Transmembrane helix</keyword>
<comment type="caution">
    <text evidence="2">The sequence shown here is derived from an EMBL/GenBank/DDBJ whole genome shotgun (WGS) entry which is preliminary data.</text>
</comment>
<evidence type="ECO:0000256" key="1">
    <source>
        <dbReference type="SAM" id="Phobius"/>
    </source>
</evidence>
<gene>
    <name evidence="2" type="ORF">Rsub_06039</name>
</gene>
<proteinExistence type="predicted"/>
<reference evidence="2 3" key="1">
    <citation type="journal article" date="2018" name="Sci. Rep.">
        <title>Raphidocelis subcapitata (=Pseudokirchneriella subcapitata) provides an insight into genome evolution and environmental adaptations in the Sphaeropleales.</title>
        <authorList>
            <person name="Suzuki S."/>
            <person name="Yamaguchi H."/>
            <person name="Nakajima N."/>
            <person name="Kawachi M."/>
        </authorList>
    </citation>
    <scope>NUCLEOTIDE SEQUENCE [LARGE SCALE GENOMIC DNA]</scope>
    <source>
        <strain evidence="2 3">NIES-35</strain>
    </source>
</reference>
<accession>A0A2V0P804</accession>
<keyword evidence="1" id="KW-0472">Membrane</keyword>
<dbReference type="OrthoDB" id="545806at2759"/>
<dbReference type="Proteomes" id="UP000247498">
    <property type="component" value="Unassembled WGS sequence"/>
</dbReference>
<name>A0A2V0P804_9CHLO</name>
<dbReference type="AlphaFoldDB" id="A0A2V0P804"/>
<evidence type="ECO:0000313" key="3">
    <source>
        <dbReference type="Proteomes" id="UP000247498"/>
    </source>
</evidence>
<dbReference type="EMBL" id="BDRX01000039">
    <property type="protein sequence ID" value="GBF93307.1"/>
    <property type="molecule type" value="Genomic_DNA"/>
</dbReference>
<evidence type="ECO:0000313" key="2">
    <source>
        <dbReference type="EMBL" id="GBF93307.1"/>
    </source>
</evidence>